<feature type="transmembrane region" description="Helical" evidence="1">
    <location>
        <begin position="58"/>
        <end position="79"/>
    </location>
</feature>
<dbReference type="Proteomes" id="UP000462014">
    <property type="component" value="Unassembled WGS sequence"/>
</dbReference>
<feature type="transmembrane region" description="Helical" evidence="1">
    <location>
        <begin position="100"/>
        <end position="128"/>
    </location>
</feature>
<dbReference type="AlphaFoldDB" id="A0A7K1SY71"/>
<keyword evidence="1" id="KW-0472">Membrane</keyword>
<evidence type="ECO:0000313" key="3">
    <source>
        <dbReference type="Proteomes" id="UP000462014"/>
    </source>
</evidence>
<keyword evidence="3" id="KW-1185">Reference proteome</keyword>
<keyword evidence="1" id="KW-0812">Transmembrane</keyword>
<feature type="transmembrane region" description="Helical" evidence="1">
    <location>
        <begin position="25"/>
        <end position="46"/>
    </location>
</feature>
<accession>A0A7K1SY71</accession>
<evidence type="ECO:0000256" key="1">
    <source>
        <dbReference type="SAM" id="Phobius"/>
    </source>
</evidence>
<gene>
    <name evidence="2" type="ORF">GO621_11765</name>
</gene>
<name>A0A7K1SY71_9SPHI</name>
<proteinExistence type="predicted"/>
<dbReference type="EMBL" id="WPIK01000009">
    <property type="protein sequence ID" value="MVN22208.1"/>
    <property type="molecule type" value="Genomic_DNA"/>
</dbReference>
<evidence type="ECO:0000313" key="2">
    <source>
        <dbReference type="EMBL" id="MVN22208.1"/>
    </source>
</evidence>
<feature type="transmembrane region" description="Helical" evidence="1">
    <location>
        <begin position="148"/>
        <end position="170"/>
    </location>
</feature>
<protein>
    <submittedName>
        <fullName evidence="2">Uncharacterized protein</fullName>
    </submittedName>
</protein>
<feature type="transmembrane region" description="Helical" evidence="1">
    <location>
        <begin position="179"/>
        <end position="197"/>
    </location>
</feature>
<reference evidence="2 3" key="1">
    <citation type="submission" date="2019-12" db="EMBL/GenBank/DDBJ databases">
        <title>Mucilaginibacter sp. HMF7410 genome sequencing and assembly.</title>
        <authorList>
            <person name="Kang H."/>
            <person name="Cha I."/>
            <person name="Kim H."/>
            <person name="Joh K."/>
        </authorList>
    </citation>
    <scope>NUCLEOTIDE SEQUENCE [LARGE SCALE GENOMIC DNA]</scope>
    <source>
        <strain evidence="2 3">HMF7410</strain>
    </source>
</reference>
<feature type="transmembrane region" description="Helical" evidence="1">
    <location>
        <begin position="235"/>
        <end position="254"/>
    </location>
</feature>
<comment type="caution">
    <text evidence="2">The sequence shown here is derived from an EMBL/GenBank/DDBJ whole genome shotgun (WGS) entry which is preliminary data.</text>
</comment>
<keyword evidence="1" id="KW-1133">Transmembrane helix</keyword>
<sequence>MNQTFNINRFSMLFKKHTLENYKTYLMSVGVLAGLLVLFMGIASYANDGYLLLGFQEAFFVIFLLLAGCIFTSLVFADLGDKKKAIPALTLPASHFEKYLVSWLYSFLIFQLLYVALFYLIAALIISFGHDVPGRENVLLDLFDKDRMAYMAFVLYPFIHSVILFGAIYFEKLHFIKTGFAFFTGIFLLGLLNRPIISSMIDETIRGTTIFSPLDITDGKNYWTIFPPEIQKQTIGIVLGIIVVILWVSAYFRLKEKEV</sequence>
<organism evidence="2 3">
    <name type="scientific">Mucilaginibacter arboris</name>
    <dbReference type="NCBI Taxonomy" id="2682090"/>
    <lineage>
        <taxon>Bacteria</taxon>
        <taxon>Pseudomonadati</taxon>
        <taxon>Bacteroidota</taxon>
        <taxon>Sphingobacteriia</taxon>
        <taxon>Sphingobacteriales</taxon>
        <taxon>Sphingobacteriaceae</taxon>
        <taxon>Mucilaginibacter</taxon>
    </lineage>
</organism>
<dbReference type="RefSeq" id="WP_157567221.1">
    <property type="nucleotide sequence ID" value="NZ_WPIK01000009.1"/>
</dbReference>